<dbReference type="OrthoDB" id="10003460at2759"/>
<organism evidence="2 3">
    <name type="scientific">Cinara cedri</name>
    <dbReference type="NCBI Taxonomy" id="506608"/>
    <lineage>
        <taxon>Eukaryota</taxon>
        <taxon>Metazoa</taxon>
        <taxon>Ecdysozoa</taxon>
        <taxon>Arthropoda</taxon>
        <taxon>Hexapoda</taxon>
        <taxon>Insecta</taxon>
        <taxon>Pterygota</taxon>
        <taxon>Neoptera</taxon>
        <taxon>Paraneoptera</taxon>
        <taxon>Hemiptera</taxon>
        <taxon>Sternorrhyncha</taxon>
        <taxon>Aphidomorpha</taxon>
        <taxon>Aphidoidea</taxon>
        <taxon>Aphididae</taxon>
        <taxon>Lachninae</taxon>
        <taxon>Cinara</taxon>
    </lineage>
</organism>
<keyword evidence="3" id="KW-1185">Reference proteome</keyword>
<protein>
    <submittedName>
        <fullName evidence="2">Uncharacterized protein</fullName>
    </submittedName>
</protein>
<proteinExistence type="inferred from homology"/>
<evidence type="ECO:0000313" key="3">
    <source>
        <dbReference type="Proteomes" id="UP000325440"/>
    </source>
</evidence>
<dbReference type="EMBL" id="CABPRJ010001443">
    <property type="protein sequence ID" value="VVC37204.1"/>
    <property type="molecule type" value="Genomic_DNA"/>
</dbReference>
<dbReference type="AlphaFoldDB" id="A0A5E4N2A7"/>
<dbReference type="Proteomes" id="UP000325440">
    <property type="component" value="Unassembled WGS sequence"/>
</dbReference>
<gene>
    <name evidence="2" type="ORF">CINCED_3A013346</name>
</gene>
<sequence>MEVCSDPGDDINNYVYTVDVLYGPTNVAGVVKHRTGRVERIKEKLEQLGFAVFLRRISDYGMVAFAFEGQIIFSCAAKNLSFADSWSRYPLANTVIQKMVNERNYADILY</sequence>
<dbReference type="Pfam" id="PF15092">
    <property type="entry name" value="UPF0728"/>
    <property type="match status" value="1"/>
</dbReference>
<evidence type="ECO:0000256" key="1">
    <source>
        <dbReference type="ARBA" id="ARBA00009973"/>
    </source>
</evidence>
<dbReference type="InterPro" id="IPR027885">
    <property type="entry name" value="UPF0728"/>
</dbReference>
<reference evidence="2 3" key="1">
    <citation type="submission" date="2019-08" db="EMBL/GenBank/DDBJ databases">
        <authorList>
            <person name="Alioto T."/>
            <person name="Alioto T."/>
            <person name="Gomez Garrido J."/>
        </authorList>
    </citation>
    <scope>NUCLEOTIDE SEQUENCE [LARGE SCALE GENOMIC DNA]</scope>
</reference>
<evidence type="ECO:0000313" key="2">
    <source>
        <dbReference type="EMBL" id="VVC37204.1"/>
    </source>
</evidence>
<comment type="similarity">
    <text evidence="1">Belongs to the UPF0728 family.</text>
</comment>
<name>A0A5E4N2A7_9HEMI</name>
<accession>A0A5E4N2A7</accession>